<dbReference type="GeneID" id="36578424"/>
<name>A0A2J6SVI8_9HELO</name>
<reference evidence="2 3" key="1">
    <citation type="submission" date="2016-04" db="EMBL/GenBank/DDBJ databases">
        <title>A degradative enzymes factory behind the ericoid mycorrhizal symbiosis.</title>
        <authorList>
            <consortium name="DOE Joint Genome Institute"/>
            <person name="Martino E."/>
            <person name="Morin E."/>
            <person name="Grelet G."/>
            <person name="Kuo A."/>
            <person name="Kohler A."/>
            <person name="Daghino S."/>
            <person name="Barry K."/>
            <person name="Choi C."/>
            <person name="Cichocki N."/>
            <person name="Clum A."/>
            <person name="Copeland A."/>
            <person name="Hainaut M."/>
            <person name="Haridas S."/>
            <person name="Labutti K."/>
            <person name="Lindquist E."/>
            <person name="Lipzen A."/>
            <person name="Khouja H.-R."/>
            <person name="Murat C."/>
            <person name="Ohm R."/>
            <person name="Olson A."/>
            <person name="Spatafora J."/>
            <person name="Veneault-Fourrey C."/>
            <person name="Henrissat B."/>
            <person name="Grigoriev I."/>
            <person name="Martin F."/>
            <person name="Perotto S."/>
        </authorList>
    </citation>
    <scope>NUCLEOTIDE SEQUENCE [LARGE SCALE GENOMIC DNA]</scope>
    <source>
        <strain evidence="2 3">E</strain>
    </source>
</reference>
<feature type="region of interest" description="Disordered" evidence="1">
    <location>
        <begin position="1"/>
        <end position="62"/>
    </location>
</feature>
<evidence type="ECO:0000313" key="3">
    <source>
        <dbReference type="Proteomes" id="UP000235371"/>
    </source>
</evidence>
<dbReference type="InParanoid" id="A0A2J6SVI8"/>
<evidence type="ECO:0000313" key="2">
    <source>
        <dbReference type="EMBL" id="PMD54790.1"/>
    </source>
</evidence>
<feature type="compositionally biased region" description="Basic residues" evidence="1">
    <location>
        <begin position="49"/>
        <end position="58"/>
    </location>
</feature>
<proteinExistence type="predicted"/>
<organism evidence="2 3">
    <name type="scientific">Hyaloscypha bicolor E</name>
    <dbReference type="NCBI Taxonomy" id="1095630"/>
    <lineage>
        <taxon>Eukaryota</taxon>
        <taxon>Fungi</taxon>
        <taxon>Dikarya</taxon>
        <taxon>Ascomycota</taxon>
        <taxon>Pezizomycotina</taxon>
        <taxon>Leotiomycetes</taxon>
        <taxon>Helotiales</taxon>
        <taxon>Hyaloscyphaceae</taxon>
        <taxon>Hyaloscypha</taxon>
        <taxon>Hyaloscypha bicolor</taxon>
    </lineage>
</organism>
<dbReference type="AlphaFoldDB" id="A0A2J6SVI8"/>
<protein>
    <submittedName>
        <fullName evidence="2">Uncharacterized protein</fullName>
    </submittedName>
</protein>
<feature type="compositionally biased region" description="Basic residues" evidence="1">
    <location>
        <begin position="1"/>
        <end position="11"/>
    </location>
</feature>
<dbReference type="EMBL" id="KZ613859">
    <property type="protein sequence ID" value="PMD54790.1"/>
    <property type="molecule type" value="Genomic_DNA"/>
</dbReference>
<dbReference type="RefSeq" id="XP_024731694.1">
    <property type="nucleotide sequence ID" value="XM_024870342.1"/>
</dbReference>
<dbReference type="Proteomes" id="UP000235371">
    <property type="component" value="Unassembled WGS sequence"/>
</dbReference>
<evidence type="ECO:0000256" key="1">
    <source>
        <dbReference type="SAM" id="MobiDB-lite"/>
    </source>
</evidence>
<gene>
    <name evidence="2" type="ORF">K444DRAFT_113818</name>
</gene>
<keyword evidence="3" id="KW-1185">Reference proteome</keyword>
<accession>A0A2J6SVI8</accession>
<sequence length="118" mass="12603">MPPTRHSKRVQGKSPDQILSSGRARKPPKSSLAAFDASRLPPTTSNRGTGRRKAKRRPGALSPISLTLAPEQIARGLTINLNSTPLQVTSPVIALLTATPSKKGKNQAIILPFNPTSY</sequence>